<dbReference type="NCBIfam" id="NF006196">
    <property type="entry name" value="PRK08324.2-4"/>
    <property type="match status" value="1"/>
</dbReference>
<evidence type="ECO:0000313" key="4">
    <source>
        <dbReference type="EMBL" id="SHK11951.1"/>
    </source>
</evidence>
<evidence type="ECO:0000256" key="1">
    <source>
        <dbReference type="ARBA" id="ARBA00006484"/>
    </source>
</evidence>
<comment type="similarity">
    <text evidence="1">Belongs to the short-chain dehydrogenases/reductases (SDR) family.</text>
</comment>
<reference evidence="4 5" key="1">
    <citation type="submission" date="2016-11" db="EMBL/GenBank/DDBJ databases">
        <authorList>
            <person name="Jaros S."/>
            <person name="Januszkiewicz K."/>
            <person name="Wedrychowicz H."/>
        </authorList>
    </citation>
    <scope>NUCLEOTIDE SEQUENCE [LARGE SCALE GENOMIC DNA]</scope>
    <source>
        <strain evidence="4 5">DSM 18772</strain>
    </source>
</reference>
<dbReference type="GO" id="GO:0016491">
    <property type="term" value="F:oxidoreductase activity"/>
    <property type="evidence" value="ECO:0007669"/>
    <property type="project" value="UniProtKB-KW"/>
</dbReference>
<name>A0A1M6PVJ3_9BACT</name>
<dbReference type="Proteomes" id="UP000184510">
    <property type="component" value="Unassembled WGS sequence"/>
</dbReference>
<dbReference type="InterPro" id="IPR020904">
    <property type="entry name" value="Sc_DH/Rdtase_CS"/>
</dbReference>
<sequence length="657" mass="70669">MKNLYKAADAPKKDDLALRVYTSRLLGQEEDLVLHGGGNTSVKTTVKDFFGNYVDVLCVKGSGWDLATIEKPGFPAVRMDTLLKLAELDTLSDADMVEQQRLGLLDPAAPNPSIEAIVHAVIPAKFVDHTHADAVLALTNNPDGNKHVAQCYGDSMIVVPYVMPGFVLAKAVQKAIEGKDLSKVDGLILMNHGIFTFDDDAKKSYDLMIKKVTEAEKYIAKHLPKASKKKAKLQKNLLGLAALRKAVSKSRGTACIAKLSTSKAAADFATVDNLSNLCKRGPVTPDHTIRTKRLPLYLAASGDADKAVEKYGKDYTKYFDKHAKGESILDLAPRWAGWADHGVVSFGATEKEANIIADIADHSVATIIQTEKAFGSWKALPAKDLFEIEYWELEQAKLKKGGSNKPQHQGKIALVTGAAAGIGFACAEQLALAGATVVGVDLNPEIVETMASIGALGLVANLTDDKAIKKIVETTVETYGGLDILVSNAGIFTAGAYLEDLEQQNWDKSFAVNLTSHQKLLRETIPFLKHGIDPAIVLVGSRNVNAPGAGAASYSCAKAGLNQLCRVAALELAPQGVRCNIIHPDAVFDTKLWTPENLKRSAERYGLTVEEYKTRNLLKTEIKSADVGRMVTAMASPLFGKTTGAQIPVDGGNDRII</sequence>
<dbReference type="AlphaFoldDB" id="A0A1M6PVJ3"/>
<dbReference type="InterPro" id="IPR002347">
    <property type="entry name" value="SDR_fam"/>
</dbReference>
<dbReference type="SUPFAM" id="SSF51735">
    <property type="entry name" value="NAD(P)-binding Rossmann-fold domains"/>
    <property type="match status" value="1"/>
</dbReference>
<gene>
    <name evidence="4" type="ORF">SAMN02745181_3314</name>
</gene>
<evidence type="ECO:0000313" key="5">
    <source>
        <dbReference type="Proteomes" id="UP000184510"/>
    </source>
</evidence>
<dbReference type="STRING" id="1123071.SAMN02745181_3314"/>
<dbReference type="SMART" id="SM01007">
    <property type="entry name" value="Aldolase_II"/>
    <property type="match status" value="1"/>
</dbReference>
<dbReference type="PRINTS" id="PR00080">
    <property type="entry name" value="SDRFAMILY"/>
</dbReference>
<dbReference type="Gene3D" id="3.40.225.10">
    <property type="entry name" value="Class II aldolase/adducin N-terminal domain"/>
    <property type="match status" value="1"/>
</dbReference>
<dbReference type="PRINTS" id="PR00081">
    <property type="entry name" value="GDHRDH"/>
</dbReference>
<dbReference type="InParanoid" id="A0A1M6PVJ3"/>
<dbReference type="Pfam" id="PF00596">
    <property type="entry name" value="Aldolase_II"/>
    <property type="match status" value="1"/>
</dbReference>
<dbReference type="SUPFAM" id="SSF53639">
    <property type="entry name" value="AraD/HMP-PK domain-like"/>
    <property type="match status" value="1"/>
</dbReference>
<keyword evidence="2" id="KW-0560">Oxidoreductase</keyword>
<dbReference type="InterPro" id="IPR036409">
    <property type="entry name" value="Aldolase_II/adducin_N_sf"/>
</dbReference>
<dbReference type="RefSeq" id="WP_143184854.1">
    <property type="nucleotide sequence ID" value="NZ_FQYR01000005.1"/>
</dbReference>
<protein>
    <submittedName>
        <fullName evidence="4">Rhamnose utilisation protein RhaD, predicted bifunctional aldolase and dehydrogenase</fullName>
    </submittedName>
</protein>
<dbReference type="PANTHER" id="PTHR24321">
    <property type="entry name" value="DEHYDROGENASES, SHORT CHAIN"/>
    <property type="match status" value="1"/>
</dbReference>
<proteinExistence type="inferred from homology"/>
<dbReference type="PROSITE" id="PS00061">
    <property type="entry name" value="ADH_SHORT"/>
    <property type="match status" value="1"/>
</dbReference>
<dbReference type="Pfam" id="PF13561">
    <property type="entry name" value="adh_short_C2"/>
    <property type="match status" value="1"/>
</dbReference>
<evidence type="ECO:0000256" key="2">
    <source>
        <dbReference type="ARBA" id="ARBA00023002"/>
    </source>
</evidence>
<dbReference type="EMBL" id="FQYR01000005">
    <property type="protein sequence ID" value="SHK11951.1"/>
    <property type="molecule type" value="Genomic_DNA"/>
</dbReference>
<evidence type="ECO:0000259" key="3">
    <source>
        <dbReference type="SMART" id="SM01007"/>
    </source>
</evidence>
<dbReference type="Gene3D" id="3.40.50.720">
    <property type="entry name" value="NAD(P)-binding Rossmann-like Domain"/>
    <property type="match status" value="1"/>
</dbReference>
<dbReference type="OrthoDB" id="9774430at2"/>
<dbReference type="InterPro" id="IPR001303">
    <property type="entry name" value="Aldolase_II/adducin_N"/>
</dbReference>
<organism evidence="4 5">
    <name type="scientific">Rubritalea squalenifaciens DSM 18772</name>
    <dbReference type="NCBI Taxonomy" id="1123071"/>
    <lineage>
        <taxon>Bacteria</taxon>
        <taxon>Pseudomonadati</taxon>
        <taxon>Verrucomicrobiota</taxon>
        <taxon>Verrucomicrobiia</taxon>
        <taxon>Verrucomicrobiales</taxon>
        <taxon>Rubritaleaceae</taxon>
        <taxon>Rubritalea</taxon>
    </lineage>
</organism>
<dbReference type="InterPro" id="IPR036291">
    <property type="entry name" value="NAD(P)-bd_dom_sf"/>
</dbReference>
<keyword evidence="5" id="KW-1185">Reference proteome</keyword>
<feature type="domain" description="Class II aldolase/adducin N-terminal" evidence="3">
    <location>
        <begin position="18"/>
        <end position="219"/>
    </location>
</feature>
<accession>A0A1M6PVJ3</accession>
<dbReference type="FunFam" id="3.40.50.720:FF:000084">
    <property type="entry name" value="Short-chain dehydrogenase reductase"/>
    <property type="match status" value="1"/>
</dbReference>
<dbReference type="PANTHER" id="PTHR24321:SF14">
    <property type="entry name" value="SHORT-CHAIN TYPE DEHYDROGENASE_REDUCTASE BLR2146-RELATED"/>
    <property type="match status" value="1"/>
</dbReference>